<keyword evidence="2" id="KW-1133">Transmembrane helix</keyword>
<evidence type="ECO:0000256" key="2">
    <source>
        <dbReference type="SAM" id="Phobius"/>
    </source>
</evidence>
<sequence length="85" mass="9005">MRSSGARDAAQVSTRACPSEFPGFSRRSTDALQFRNLAIGGINIPVDSPMGIENGNFIGILGIFLADLFATGSGISRLSTQSERK</sequence>
<evidence type="ECO:0000256" key="1">
    <source>
        <dbReference type="SAM" id="MobiDB-lite"/>
    </source>
</evidence>
<dbReference type="Proteomes" id="UP001152562">
    <property type="component" value="Unassembled WGS sequence"/>
</dbReference>
<proteinExistence type="predicted"/>
<keyword evidence="2" id="KW-0472">Membrane</keyword>
<evidence type="ECO:0000313" key="3">
    <source>
        <dbReference type="EMBL" id="CAH4037422.1"/>
    </source>
</evidence>
<feature type="region of interest" description="Disordered" evidence="1">
    <location>
        <begin position="1"/>
        <end position="22"/>
    </location>
</feature>
<evidence type="ECO:0000313" key="4">
    <source>
        <dbReference type="Proteomes" id="UP001152562"/>
    </source>
</evidence>
<gene>
    <name evidence="3" type="ORF">PIBRA_LOCUS13101</name>
</gene>
<dbReference type="AlphaFoldDB" id="A0A9P0XJL0"/>
<keyword evidence="4" id="KW-1185">Reference proteome</keyword>
<comment type="caution">
    <text evidence="3">The sequence shown here is derived from an EMBL/GenBank/DDBJ whole genome shotgun (WGS) entry which is preliminary data.</text>
</comment>
<keyword evidence="2" id="KW-0812">Transmembrane</keyword>
<reference evidence="3" key="1">
    <citation type="submission" date="2022-05" db="EMBL/GenBank/DDBJ databases">
        <authorList>
            <person name="Okamura Y."/>
        </authorList>
    </citation>
    <scope>NUCLEOTIDE SEQUENCE</scope>
</reference>
<organism evidence="3 4">
    <name type="scientific">Pieris brassicae</name>
    <name type="common">White butterfly</name>
    <name type="synonym">Large white butterfly</name>
    <dbReference type="NCBI Taxonomy" id="7116"/>
    <lineage>
        <taxon>Eukaryota</taxon>
        <taxon>Metazoa</taxon>
        <taxon>Ecdysozoa</taxon>
        <taxon>Arthropoda</taxon>
        <taxon>Hexapoda</taxon>
        <taxon>Insecta</taxon>
        <taxon>Pterygota</taxon>
        <taxon>Neoptera</taxon>
        <taxon>Endopterygota</taxon>
        <taxon>Lepidoptera</taxon>
        <taxon>Glossata</taxon>
        <taxon>Ditrysia</taxon>
        <taxon>Papilionoidea</taxon>
        <taxon>Pieridae</taxon>
        <taxon>Pierinae</taxon>
        <taxon>Pieris</taxon>
    </lineage>
</organism>
<protein>
    <submittedName>
        <fullName evidence="3">Uncharacterized protein</fullName>
    </submittedName>
</protein>
<feature type="transmembrane region" description="Helical" evidence="2">
    <location>
        <begin position="57"/>
        <end position="75"/>
    </location>
</feature>
<name>A0A9P0XJL0_PIEBR</name>
<accession>A0A9P0XJL0</accession>
<dbReference type="EMBL" id="CALOZG010000085">
    <property type="protein sequence ID" value="CAH4037422.1"/>
    <property type="molecule type" value="Genomic_DNA"/>
</dbReference>